<dbReference type="Proteomes" id="UP000006727">
    <property type="component" value="Chromosome 7"/>
</dbReference>
<sequence>MRTPLKDRAVSPGQGLLLMPHDDEEQAQVRRARAAALGRKSGIGAGVFFTYASASASQESNLLCWEHILELHKNCIKLAAENVGCLV</sequence>
<accession>A0A7I3Z4S3</accession>
<name>A0A7I3Z4S3_PHYPA</name>
<evidence type="ECO:0000313" key="2">
    <source>
        <dbReference type="Proteomes" id="UP000006727"/>
    </source>
</evidence>
<protein>
    <submittedName>
        <fullName evidence="1">Uncharacterized protein</fullName>
    </submittedName>
</protein>
<reference evidence="1" key="3">
    <citation type="submission" date="2020-12" db="UniProtKB">
        <authorList>
            <consortium name="EnsemblPlants"/>
        </authorList>
    </citation>
    <scope>IDENTIFICATION</scope>
</reference>
<keyword evidence="2" id="KW-1185">Reference proteome</keyword>
<dbReference type="AlphaFoldDB" id="A0A7I3Z4S3"/>
<organism evidence="1 2">
    <name type="scientific">Physcomitrium patens</name>
    <name type="common">Spreading-leaved earth moss</name>
    <name type="synonym">Physcomitrella patens</name>
    <dbReference type="NCBI Taxonomy" id="3218"/>
    <lineage>
        <taxon>Eukaryota</taxon>
        <taxon>Viridiplantae</taxon>
        <taxon>Streptophyta</taxon>
        <taxon>Embryophyta</taxon>
        <taxon>Bryophyta</taxon>
        <taxon>Bryophytina</taxon>
        <taxon>Bryopsida</taxon>
        <taxon>Funariidae</taxon>
        <taxon>Funariales</taxon>
        <taxon>Funariaceae</taxon>
        <taxon>Physcomitrium</taxon>
    </lineage>
</organism>
<evidence type="ECO:0000313" key="1">
    <source>
        <dbReference type="EnsemblPlants" id="PAC:32923873.CDS.1"/>
    </source>
</evidence>
<reference evidence="1 2" key="2">
    <citation type="journal article" date="2018" name="Plant J.">
        <title>The Physcomitrella patens chromosome-scale assembly reveals moss genome structure and evolution.</title>
        <authorList>
            <person name="Lang D."/>
            <person name="Ullrich K.K."/>
            <person name="Murat F."/>
            <person name="Fuchs J."/>
            <person name="Jenkins J."/>
            <person name="Haas F.B."/>
            <person name="Piednoel M."/>
            <person name="Gundlach H."/>
            <person name="Van Bel M."/>
            <person name="Meyberg R."/>
            <person name="Vives C."/>
            <person name="Morata J."/>
            <person name="Symeonidi A."/>
            <person name="Hiss M."/>
            <person name="Muchero W."/>
            <person name="Kamisugi Y."/>
            <person name="Saleh O."/>
            <person name="Blanc G."/>
            <person name="Decker E.L."/>
            <person name="van Gessel N."/>
            <person name="Grimwood J."/>
            <person name="Hayes R.D."/>
            <person name="Graham S.W."/>
            <person name="Gunter L.E."/>
            <person name="McDaniel S.F."/>
            <person name="Hoernstein S.N.W."/>
            <person name="Larsson A."/>
            <person name="Li F.W."/>
            <person name="Perroud P.F."/>
            <person name="Phillips J."/>
            <person name="Ranjan P."/>
            <person name="Rokshar D.S."/>
            <person name="Rothfels C.J."/>
            <person name="Schneider L."/>
            <person name="Shu S."/>
            <person name="Stevenson D.W."/>
            <person name="Thummler F."/>
            <person name="Tillich M."/>
            <person name="Villarreal Aguilar J.C."/>
            <person name="Widiez T."/>
            <person name="Wong G.K."/>
            <person name="Wymore A."/>
            <person name="Zhang Y."/>
            <person name="Zimmer A.D."/>
            <person name="Quatrano R.S."/>
            <person name="Mayer K.F.X."/>
            <person name="Goodstein D."/>
            <person name="Casacuberta J.M."/>
            <person name="Vandepoele K."/>
            <person name="Reski R."/>
            <person name="Cuming A.C."/>
            <person name="Tuskan G.A."/>
            <person name="Maumus F."/>
            <person name="Salse J."/>
            <person name="Schmutz J."/>
            <person name="Rensing S.A."/>
        </authorList>
    </citation>
    <scope>NUCLEOTIDE SEQUENCE [LARGE SCALE GENOMIC DNA]</scope>
    <source>
        <strain evidence="1 2">cv. Gransden 2004</strain>
    </source>
</reference>
<proteinExistence type="predicted"/>
<dbReference type="EnsemblPlants" id="Pp3c7_4280V3.2">
    <property type="protein sequence ID" value="PAC:32923873.CDS.1"/>
    <property type="gene ID" value="Pp3c7_4280"/>
</dbReference>
<reference evidence="1 2" key="1">
    <citation type="journal article" date="2008" name="Science">
        <title>The Physcomitrella genome reveals evolutionary insights into the conquest of land by plants.</title>
        <authorList>
            <person name="Rensing S."/>
            <person name="Lang D."/>
            <person name="Zimmer A."/>
            <person name="Terry A."/>
            <person name="Salamov A."/>
            <person name="Shapiro H."/>
            <person name="Nishiyama T."/>
            <person name="Perroud P.-F."/>
            <person name="Lindquist E."/>
            <person name="Kamisugi Y."/>
            <person name="Tanahashi T."/>
            <person name="Sakakibara K."/>
            <person name="Fujita T."/>
            <person name="Oishi K."/>
            <person name="Shin-I T."/>
            <person name="Kuroki Y."/>
            <person name="Toyoda A."/>
            <person name="Suzuki Y."/>
            <person name="Hashimoto A."/>
            <person name="Yamaguchi K."/>
            <person name="Sugano A."/>
            <person name="Kohara Y."/>
            <person name="Fujiyama A."/>
            <person name="Anterola A."/>
            <person name="Aoki S."/>
            <person name="Ashton N."/>
            <person name="Barbazuk W.B."/>
            <person name="Barker E."/>
            <person name="Bennetzen J."/>
            <person name="Bezanilla M."/>
            <person name="Blankenship R."/>
            <person name="Cho S.H."/>
            <person name="Dutcher S."/>
            <person name="Estelle M."/>
            <person name="Fawcett J.A."/>
            <person name="Gundlach H."/>
            <person name="Hanada K."/>
            <person name="Heyl A."/>
            <person name="Hicks K.A."/>
            <person name="Hugh J."/>
            <person name="Lohr M."/>
            <person name="Mayer K."/>
            <person name="Melkozernov A."/>
            <person name="Murata T."/>
            <person name="Nelson D."/>
            <person name="Pils B."/>
            <person name="Prigge M."/>
            <person name="Reiss B."/>
            <person name="Renner T."/>
            <person name="Rombauts S."/>
            <person name="Rushton P."/>
            <person name="Sanderfoot A."/>
            <person name="Schween G."/>
            <person name="Shiu S.-H."/>
            <person name="Stueber K."/>
            <person name="Theodoulou F.L."/>
            <person name="Tu H."/>
            <person name="Van de Peer Y."/>
            <person name="Verrier P.J."/>
            <person name="Waters E."/>
            <person name="Wood A."/>
            <person name="Yang L."/>
            <person name="Cove D."/>
            <person name="Cuming A."/>
            <person name="Hasebe M."/>
            <person name="Lucas S."/>
            <person name="Mishler D.B."/>
            <person name="Reski R."/>
            <person name="Grigoriev I."/>
            <person name="Quatrano R.S."/>
            <person name="Boore J.L."/>
        </authorList>
    </citation>
    <scope>NUCLEOTIDE SEQUENCE [LARGE SCALE GENOMIC DNA]</scope>
    <source>
        <strain evidence="1 2">cv. Gransden 2004</strain>
    </source>
</reference>
<dbReference type="Gramene" id="Pp3c7_4280V3.2">
    <property type="protein sequence ID" value="PAC:32923873.CDS.1"/>
    <property type="gene ID" value="Pp3c7_4280"/>
</dbReference>
<dbReference type="EMBL" id="ABEU02000007">
    <property type="status" value="NOT_ANNOTATED_CDS"/>
    <property type="molecule type" value="Genomic_DNA"/>
</dbReference>